<reference evidence="3 4" key="1">
    <citation type="submission" date="2022-07" db="EMBL/GenBank/DDBJ databases">
        <title>Genome-wide signatures of adaptation to extreme environments.</title>
        <authorList>
            <person name="Cho C.H."/>
            <person name="Yoon H.S."/>
        </authorList>
    </citation>
    <scope>NUCLEOTIDE SEQUENCE [LARGE SCALE GENOMIC DNA]</scope>
    <source>
        <strain evidence="3 4">108.79 E11</strain>
    </source>
</reference>
<dbReference type="GO" id="GO:0045277">
    <property type="term" value="C:respiratory chain complex IV"/>
    <property type="evidence" value="ECO:0007669"/>
    <property type="project" value="InterPro"/>
</dbReference>
<evidence type="ECO:0000256" key="2">
    <source>
        <dbReference type="ARBA" id="ARBA00022833"/>
    </source>
</evidence>
<dbReference type="Pfam" id="PF01215">
    <property type="entry name" value="COX5B"/>
    <property type="match status" value="1"/>
</dbReference>
<evidence type="ECO:0000256" key="1">
    <source>
        <dbReference type="ARBA" id="ARBA00022723"/>
    </source>
</evidence>
<dbReference type="InterPro" id="IPR002124">
    <property type="entry name" value="Cyt_c_oxidase_su5b"/>
</dbReference>
<dbReference type="EMBL" id="JANCYU010000075">
    <property type="protein sequence ID" value="KAK4529103.1"/>
    <property type="molecule type" value="Genomic_DNA"/>
</dbReference>
<accession>A0AAV9IP99</accession>
<protein>
    <recommendedName>
        <fullName evidence="5">Cytochrome c oxidase subunit Vb</fullName>
    </recommendedName>
</protein>
<dbReference type="SUPFAM" id="SSF57802">
    <property type="entry name" value="Rubredoxin-like"/>
    <property type="match status" value="1"/>
</dbReference>
<dbReference type="Gene3D" id="2.60.11.10">
    <property type="entry name" value="Cytochrome c oxidase, subunit Vb"/>
    <property type="match status" value="1"/>
</dbReference>
<keyword evidence="1" id="KW-0479">Metal-binding</keyword>
<dbReference type="GO" id="GO:0005740">
    <property type="term" value="C:mitochondrial envelope"/>
    <property type="evidence" value="ECO:0007669"/>
    <property type="project" value="InterPro"/>
</dbReference>
<keyword evidence="2" id="KW-0862">Zinc</keyword>
<proteinExistence type="predicted"/>
<dbReference type="PANTHER" id="PTHR10122">
    <property type="entry name" value="CYTOCHROME C OXIDASE SUBUNIT 5B, MITOCHONDRIAL"/>
    <property type="match status" value="1"/>
</dbReference>
<evidence type="ECO:0000313" key="3">
    <source>
        <dbReference type="EMBL" id="KAK4529103.1"/>
    </source>
</evidence>
<dbReference type="GO" id="GO:0046872">
    <property type="term" value="F:metal ion binding"/>
    <property type="evidence" value="ECO:0007669"/>
    <property type="project" value="UniProtKB-KW"/>
</dbReference>
<dbReference type="GO" id="GO:0006123">
    <property type="term" value="P:mitochondrial electron transport, cytochrome c to oxygen"/>
    <property type="evidence" value="ECO:0007669"/>
    <property type="project" value="InterPro"/>
</dbReference>
<name>A0AAV9IP99_9RHOD</name>
<evidence type="ECO:0008006" key="5">
    <source>
        <dbReference type="Google" id="ProtNLM"/>
    </source>
</evidence>
<dbReference type="PANTHER" id="PTHR10122:SF0">
    <property type="entry name" value="CYTOCHROME C OXIDASE SUBUNIT 5B, ISOFORM A-RELATED"/>
    <property type="match status" value="1"/>
</dbReference>
<gene>
    <name evidence="3" type="ORF">GAYE_SCF7681MG7055</name>
</gene>
<dbReference type="AlphaFoldDB" id="A0AAV9IP99"/>
<dbReference type="PROSITE" id="PS51359">
    <property type="entry name" value="COX5B_2"/>
    <property type="match status" value="1"/>
</dbReference>
<comment type="caution">
    <text evidence="3">The sequence shown here is derived from an EMBL/GenBank/DDBJ whole genome shotgun (WGS) entry which is preliminary data.</text>
</comment>
<keyword evidence="4" id="KW-1185">Reference proteome</keyword>
<dbReference type="Proteomes" id="UP001300502">
    <property type="component" value="Unassembled WGS sequence"/>
</dbReference>
<sequence length="148" mass="17338">MLSLSWKRLWTMRGFHSRSYLLYSNRRYYQREKETEKDYTVDEDNKKIERALALEERLPGEGRGTKAQSMLLQNPEYFQHYCVSTDHFGTNESPRKVPSLDDSRFVGCTGKSAPKDHPIWWLHVSKDSKVSCPVCGQVFQLEKVQTES</sequence>
<dbReference type="InterPro" id="IPR036972">
    <property type="entry name" value="Cyt_c_oxidase_su5b_sf"/>
</dbReference>
<organism evidence="3 4">
    <name type="scientific">Galdieria yellowstonensis</name>
    <dbReference type="NCBI Taxonomy" id="3028027"/>
    <lineage>
        <taxon>Eukaryota</taxon>
        <taxon>Rhodophyta</taxon>
        <taxon>Bangiophyceae</taxon>
        <taxon>Galdieriales</taxon>
        <taxon>Galdieriaceae</taxon>
        <taxon>Galdieria</taxon>
    </lineage>
</organism>
<evidence type="ECO:0000313" key="4">
    <source>
        <dbReference type="Proteomes" id="UP001300502"/>
    </source>
</evidence>